<feature type="domain" description="NIF system FeS cluster assembly NifU N-terminal" evidence="2">
    <location>
        <begin position="13"/>
        <end position="129"/>
    </location>
</feature>
<dbReference type="FunFam" id="3.90.1010.10:FF:000002">
    <property type="entry name" value="Iron-sulfur cluster assembly scaffold protein NifU"/>
    <property type="match status" value="1"/>
</dbReference>
<evidence type="ECO:0000256" key="1">
    <source>
        <dbReference type="ARBA" id="ARBA00006420"/>
    </source>
</evidence>
<accession>A0A934KPJ0</accession>
<dbReference type="EMBL" id="JAEKNN010000052">
    <property type="protein sequence ID" value="MBJ7609835.1"/>
    <property type="molecule type" value="Genomic_DNA"/>
</dbReference>
<proteinExistence type="inferred from homology"/>
<sequence length="148" mass="16029">MQVGFSPVADDLYREIILDHYRHPRHRGRVDPADAVVEADNPLCGDQIDLSVRFDGDQLAEIAFDGTGCSISQAACSMLCDAVSGRSREQALDVAQRFRAMLVEDGSPNDLGDLEALQGVRAYPVRVKCATLPCNALLQALDPGEDAQ</sequence>
<dbReference type="NCBIfam" id="TIGR01994">
    <property type="entry name" value="SUF_scaf_2"/>
    <property type="match status" value="1"/>
</dbReference>
<name>A0A934KPJ0_9BACT</name>
<dbReference type="AlphaFoldDB" id="A0A934KPJ0"/>
<reference evidence="3 4" key="1">
    <citation type="submission" date="2020-10" db="EMBL/GenBank/DDBJ databases">
        <title>Ca. Dormibacterota MAGs.</title>
        <authorList>
            <person name="Montgomery K."/>
        </authorList>
    </citation>
    <scope>NUCLEOTIDE SEQUENCE [LARGE SCALE GENOMIC DNA]</scope>
    <source>
        <strain evidence="3">Mitchell_Peninsula_5</strain>
    </source>
</reference>
<dbReference type="Pfam" id="PF01592">
    <property type="entry name" value="NifU_N"/>
    <property type="match status" value="1"/>
</dbReference>
<dbReference type="GO" id="GO:0016226">
    <property type="term" value="P:iron-sulfur cluster assembly"/>
    <property type="evidence" value="ECO:0007669"/>
    <property type="project" value="InterPro"/>
</dbReference>
<comment type="similarity">
    <text evidence="1">Belongs to the NifU family.</text>
</comment>
<organism evidence="3 4">
    <name type="scientific">Candidatus Amunia macphersoniae</name>
    <dbReference type="NCBI Taxonomy" id="3127014"/>
    <lineage>
        <taxon>Bacteria</taxon>
        <taxon>Bacillati</taxon>
        <taxon>Candidatus Dormiibacterota</taxon>
        <taxon>Candidatus Dormibacteria</taxon>
        <taxon>Candidatus Aeolococcales</taxon>
        <taxon>Candidatus Aeolococcaceae</taxon>
        <taxon>Candidatus Amunia</taxon>
    </lineage>
</organism>
<dbReference type="SUPFAM" id="SSF82649">
    <property type="entry name" value="SufE/NifU"/>
    <property type="match status" value="1"/>
</dbReference>
<dbReference type="PANTHER" id="PTHR10093">
    <property type="entry name" value="IRON-SULFUR CLUSTER ASSEMBLY ENZYME NIFU HOMOLOG"/>
    <property type="match status" value="1"/>
</dbReference>
<comment type="caution">
    <text evidence="3">The sequence shown here is derived from an EMBL/GenBank/DDBJ whole genome shotgun (WGS) entry which is preliminary data.</text>
</comment>
<gene>
    <name evidence="3" type="ORF">JF887_10475</name>
</gene>
<evidence type="ECO:0000313" key="4">
    <source>
        <dbReference type="Proteomes" id="UP000614410"/>
    </source>
</evidence>
<dbReference type="GO" id="GO:0051536">
    <property type="term" value="F:iron-sulfur cluster binding"/>
    <property type="evidence" value="ECO:0007669"/>
    <property type="project" value="InterPro"/>
</dbReference>
<dbReference type="CDD" id="cd06664">
    <property type="entry name" value="IscU_like"/>
    <property type="match status" value="1"/>
</dbReference>
<protein>
    <submittedName>
        <fullName evidence="3">SUF system NifU family Fe-S cluster assembly protein</fullName>
    </submittedName>
</protein>
<dbReference type="GO" id="GO:0005506">
    <property type="term" value="F:iron ion binding"/>
    <property type="evidence" value="ECO:0007669"/>
    <property type="project" value="InterPro"/>
</dbReference>
<dbReference type="Proteomes" id="UP000614410">
    <property type="component" value="Unassembled WGS sequence"/>
</dbReference>
<dbReference type="InterPro" id="IPR002871">
    <property type="entry name" value="NIF_FeS_clus_asmbl_NifU_N"/>
</dbReference>
<evidence type="ECO:0000259" key="2">
    <source>
        <dbReference type="Pfam" id="PF01592"/>
    </source>
</evidence>
<dbReference type="Gene3D" id="3.90.1010.10">
    <property type="match status" value="1"/>
</dbReference>
<evidence type="ECO:0000313" key="3">
    <source>
        <dbReference type="EMBL" id="MBJ7609835.1"/>
    </source>
</evidence>